<name>A0A1H8JCJ8_9RHOB</name>
<gene>
    <name evidence="1" type="ORF">SAMN04488003_1362</name>
</gene>
<dbReference type="AlphaFoldDB" id="A0A1H8JCJ8"/>
<accession>A0A1H8JCJ8</accession>
<dbReference type="STRING" id="245187.SAMN04488003_1362"/>
<proteinExistence type="predicted"/>
<protein>
    <recommendedName>
        <fullName evidence="3">ATPase family associated with various cellular activities (AAA)</fullName>
    </recommendedName>
</protein>
<evidence type="ECO:0000313" key="1">
    <source>
        <dbReference type="EMBL" id="SEN78449.1"/>
    </source>
</evidence>
<dbReference type="SUPFAM" id="SSF52540">
    <property type="entry name" value="P-loop containing nucleoside triphosphate hydrolases"/>
    <property type="match status" value="1"/>
</dbReference>
<dbReference type="InterPro" id="IPR027417">
    <property type="entry name" value="P-loop_NTPase"/>
</dbReference>
<evidence type="ECO:0000313" key="2">
    <source>
        <dbReference type="Proteomes" id="UP000199585"/>
    </source>
</evidence>
<keyword evidence="2" id="KW-1185">Reference proteome</keyword>
<sequence length="272" mass="30324">MTRSTTTIPFSEIKFLDDIPRLAKLEERLTDALRKIRTSKRQRPDPGDMSLTHVANWFDLIQDADTAMIKRRAMRFLERLHSGTGTHHLPERDRATLTALRGGVAVARITTEHEADEIAAALHAEMPWMASATEVVWQGLRACARDGLPGLRFSPLILIGAPGIGKSFWARRLAHHLGVPTTKIEASLGLPPLPALQPDRHSRTLFVCQRAVSASWRWMSKPLAVMQPASARSAWRAWNPIIRSRPSPCWSIPAPGLTHSTSSFTASVQIMW</sequence>
<evidence type="ECO:0008006" key="3">
    <source>
        <dbReference type="Google" id="ProtNLM"/>
    </source>
</evidence>
<dbReference type="EMBL" id="FOCI01000036">
    <property type="protein sequence ID" value="SEN78449.1"/>
    <property type="molecule type" value="Genomic_DNA"/>
</dbReference>
<organism evidence="1 2">
    <name type="scientific">Loktanella fryxellensis</name>
    <dbReference type="NCBI Taxonomy" id="245187"/>
    <lineage>
        <taxon>Bacteria</taxon>
        <taxon>Pseudomonadati</taxon>
        <taxon>Pseudomonadota</taxon>
        <taxon>Alphaproteobacteria</taxon>
        <taxon>Rhodobacterales</taxon>
        <taxon>Roseobacteraceae</taxon>
        <taxon>Loktanella</taxon>
    </lineage>
</organism>
<dbReference type="Proteomes" id="UP000199585">
    <property type="component" value="Unassembled WGS sequence"/>
</dbReference>
<reference evidence="1 2" key="1">
    <citation type="submission" date="2016-10" db="EMBL/GenBank/DDBJ databases">
        <authorList>
            <person name="de Groot N.N."/>
        </authorList>
    </citation>
    <scope>NUCLEOTIDE SEQUENCE [LARGE SCALE GENOMIC DNA]</scope>
    <source>
        <strain evidence="1 2">DSM 16213</strain>
    </source>
</reference>